<dbReference type="RefSeq" id="WP_200788757.1">
    <property type="nucleotide sequence ID" value="NZ_JAEDAO010000001.1"/>
</dbReference>
<organism evidence="3 4">
    <name type="scientific">Ramlibacter algicola</name>
    <dbReference type="NCBI Taxonomy" id="2795217"/>
    <lineage>
        <taxon>Bacteria</taxon>
        <taxon>Pseudomonadati</taxon>
        <taxon>Pseudomonadota</taxon>
        <taxon>Betaproteobacteria</taxon>
        <taxon>Burkholderiales</taxon>
        <taxon>Comamonadaceae</taxon>
        <taxon>Ramlibacter</taxon>
    </lineage>
</organism>
<protein>
    <submittedName>
        <fullName evidence="3">YsnF/AvaK domain-containing protein</fullName>
    </submittedName>
</protein>
<feature type="compositionally biased region" description="Polar residues" evidence="1">
    <location>
        <begin position="40"/>
        <end position="51"/>
    </location>
</feature>
<evidence type="ECO:0000256" key="1">
    <source>
        <dbReference type="SAM" id="MobiDB-lite"/>
    </source>
</evidence>
<dbReference type="Pfam" id="PF09557">
    <property type="entry name" value="DUF2382"/>
    <property type="match status" value="1"/>
</dbReference>
<gene>
    <name evidence="3" type="ORF">I8E28_14530</name>
</gene>
<dbReference type="EMBL" id="JAEDAO010000001">
    <property type="protein sequence ID" value="MBK0393812.1"/>
    <property type="molecule type" value="Genomic_DNA"/>
</dbReference>
<dbReference type="InterPro" id="IPR052967">
    <property type="entry name" value="Stress_Response_Assoc"/>
</dbReference>
<reference evidence="3" key="1">
    <citation type="submission" date="2020-12" db="EMBL/GenBank/DDBJ databases">
        <title>Ramlibacter sp. nov., isolated from a freshwater alga, Cryptomonas.</title>
        <authorList>
            <person name="Kim H.M."/>
            <person name="Jeon C.O."/>
        </authorList>
    </citation>
    <scope>NUCLEOTIDE SEQUENCE</scope>
    <source>
        <strain evidence="3">CrO1</strain>
    </source>
</reference>
<feature type="domain" description="DUF2382" evidence="2">
    <location>
        <begin position="171"/>
        <end position="281"/>
    </location>
</feature>
<feature type="compositionally biased region" description="Basic and acidic residues" evidence="1">
    <location>
        <begin position="285"/>
        <end position="308"/>
    </location>
</feature>
<accession>A0A934Q3D0</accession>
<dbReference type="InterPro" id="IPR019060">
    <property type="entry name" value="DUF2382"/>
</dbReference>
<sequence>MQTVIGAFEDRQQAEQAVQRLVQMGIDRQDVHVEQKDQPAGTQQTKTSKTDISAGGGGEEHRGFFARLFGMDDDDADGGYREHVDTFGEAVHRGTSIVVVDAVDDEQAEKAATCLQEAGAIDIDERANQWRQEGWTGGGQVRAPQQQQASLQEGARPPQQQQGDMREGQKLDVVQEELQVGKRAIEKGGVRVFQRITEKPVREVVRLREERAFVDRQPVNRELRGGEMEAFKEGSVEVREMAEEPVVAKTARVVEEVRVGKQVQEREATVEDKVRRKDVEVERLGGSRTERAVASDRDEAIRSDRDPDTGLPRNKP</sequence>
<feature type="region of interest" description="Disordered" evidence="1">
    <location>
        <begin position="135"/>
        <end position="167"/>
    </location>
</feature>
<feature type="region of interest" description="Disordered" evidence="1">
    <location>
        <begin position="32"/>
        <end position="58"/>
    </location>
</feature>
<dbReference type="PANTHER" id="PTHR38463:SF1">
    <property type="entry name" value="STRESS RESPONSE PROTEIN YSNF"/>
    <property type="match status" value="1"/>
</dbReference>
<feature type="region of interest" description="Disordered" evidence="1">
    <location>
        <begin position="285"/>
        <end position="316"/>
    </location>
</feature>
<dbReference type="PANTHER" id="PTHR38463">
    <property type="entry name" value="STRESS RESPONSE PROTEIN YSNF"/>
    <property type="match status" value="1"/>
</dbReference>
<proteinExistence type="predicted"/>
<comment type="caution">
    <text evidence="3">The sequence shown here is derived from an EMBL/GenBank/DDBJ whole genome shotgun (WGS) entry which is preliminary data.</text>
</comment>
<evidence type="ECO:0000259" key="2">
    <source>
        <dbReference type="Pfam" id="PF09557"/>
    </source>
</evidence>
<keyword evidence="4" id="KW-1185">Reference proteome</keyword>
<name>A0A934Q3D0_9BURK</name>
<dbReference type="AlphaFoldDB" id="A0A934Q3D0"/>
<dbReference type="Proteomes" id="UP000617041">
    <property type="component" value="Unassembled WGS sequence"/>
</dbReference>
<evidence type="ECO:0000313" key="3">
    <source>
        <dbReference type="EMBL" id="MBK0393812.1"/>
    </source>
</evidence>
<evidence type="ECO:0000313" key="4">
    <source>
        <dbReference type="Proteomes" id="UP000617041"/>
    </source>
</evidence>